<organism evidence="5 6">
    <name type="scientific">Enemella evansiae</name>
    <dbReference type="NCBI Taxonomy" id="2016499"/>
    <lineage>
        <taxon>Bacteria</taxon>
        <taxon>Bacillati</taxon>
        <taxon>Actinomycetota</taxon>
        <taxon>Actinomycetes</taxon>
        <taxon>Propionibacteriales</taxon>
        <taxon>Propionibacteriaceae</taxon>
        <taxon>Enemella</taxon>
    </lineage>
</organism>
<dbReference type="GO" id="GO:0005829">
    <property type="term" value="C:cytosol"/>
    <property type="evidence" value="ECO:0007669"/>
    <property type="project" value="TreeGrafter"/>
</dbReference>
<proteinExistence type="inferred from homology"/>
<name>A0A255GNI0_9ACTN</name>
<dbReference type="GO" id="GO:0008840">
    <property type="term" value="F:4-hydroxy-tetrahydrodipicolinate synthase activity"/>
    <property type="evidence" value="ECO:0007669"/>
    <property type="project" value="TreeGrafter"/>
</dbReference>
<dbReference type="SUPFAM" id="SSF51569">
    <property type="entry name" value="Aldolase"/>
    <property type="match status" value="1"/>
</dbReference>
<dbReference type="PANTHER" id="PTHR12128:SF66">
    <property type="entry name" value="4-HYDROXY-2-OXOGLUTARATE ALDOLASE, MITOCHONDRIAL"/>
    <property type="match status" value="1"/>
</dbReference>
<dbReference type="Proteomes" id="UP000215896">
    <property type="component" value="Unassembled WGS sequence"/>
</dbReference>
<dbReference type="Gene3D" id="3.20.20.70">
    <property type="entry name" value="Aldolase class I"/>
    <property type="match status" value="1"/>
</dbReference>
<comment type="caution">
    <text evidence="5">The sequence shown here is derived from an EMBL/GenBank/DDBJ whole genome shotgun (WGS) entry which is preliminary data.</text>
</comment>
<accession>A0A255GNI0</accession>
<dbReference type="Pfam" id="PF00701">
    <property type="entry name" value="DHDPS"/>
    <property type="match status" value="1"/>
</dbReference>
<dbReference type="EMBL" id="NMVO01000001">
    <property type="protein sequence ID" value="OYO17378.1"/>
    <property type="molecule type" value="Genomic_DNA"/>
</dbReference>
<feature type="binding site" evidence="4">
    <location>
        <position position="211"/>
    </location>
    <ligand>
        <name>pyruvate</name>
        <dbReference type="ChEBI" id="CHEBI:15361"/>
    </ligand>
</feature>
<evidence type="ECO:0000313" key="5">
    <source>
        <dbReference type="EMBL" id="OYO17378.1"/>
    </source>
</evidence>
<evidence type="ECO:0000256" key="1">
    <source>
        <dbReference type="ARBA" id="ARBA00007592"/>
    </source>
</evidence>
<keyword evidence="6" id="KW-1185">Reference proteome</keyword>
<sequence>MTVPAAGVIPVVPTIFDADEALDLPGLRRVLDYLVDADSDMVCLLANYSEQYALSDAERDQVLETAMTHLDGRVPACVTTSHFSSRIAAERSRRAQDLGADMVMLMPPFVGASMRVGADDVVDWFARVAAAIDIPIMVQDAPMSPTLLAPELLARIAREVPGVQAVKVETARAAATLRTLGELAPDLSGLFDGEEAITLIPDLEAGAVGCMSSATLPHELHGLIADFHAGERDLAEHTWERLLPLIHYENRQVAQAAVKVLLVEAGVIAHDTMRNPGGTVHPDTRRKLVELARRRDIFLLRWGKEN</sequence>
<dbReference type="PIRSF" id="PIRSF001365">
    <property type="entry name" value="DHDPS"/>
    <property type="match status" value="1"/>
</dbReference>
<evidence type="ECO:0000256" key="2">
    <source>
        <dbReference type="ARBA" id="ARBA00023239"/>
    </source>
</evidence>
<dbReference type="OrthoDB" id="9778880at2"/>
<evidence type="ECO:0000256" key="4">
    <source>
        <dbReference type="PIRSR" id="PIRSR001365-2"/>
    </source>
</evidence>
<dbReference type="InterPro" id="IPR013785">
    <property type="entry name" value="Aldolase_TIM"/>
</dbReference>
<keyword evidence="2 3" id="KW-0456">Lyase</keyword>
<dbReference type="RefSeq" id="WP_094404256.1">
    <property type="nucleotide sequence ID" value="NZ_NMVO01000001.1"/>
</dbReference>
<dbReference type="PANTHER" id="PTHR12128">
    <property type="entry name" value="DIHYDRODIPICOLINATE SYNTHASE"/>
    <property type="match status" value="1"/>
</dbReference>
<evidence type="ECO:0000313" key="6">
    <source>
        <dbReference type="Proteomes" id="UP000215896"/>
    </source>
</evidence>
<evidence type="ECO:0000256" key="3">
    <source>
        <dbReference type="PIRNR" id="PIRNR001365"/>
    </source>
</evidence>
<dbReference type="CDD" id="cd00408">
    <property type="entry name" value="DHDPS-like"/>
    <property type="match status" value="1"/>
</dbReference>
<dbReference type="SMART" id="SM01130">
    <property type="entry name" value="DHDPS"/>
    <property type="match status" value="1"/>
</dbReference>
<dbReference type="AlphaFoldDB" id="A0A255GNI0"/>
<comment type="similarity">
    <text evidence="1 3">Belongs to the DapA family.</text>
</comment>
<dbReference type="InterPro" id="IPR002220">
    <property type="entry name" value="DapA-like"/>
</dbReference>
<reference evidence="5 6" key="1">
    <citation type="submission" date="2017-07" db="EMBL/GenBank/DDBJ databases">
        <title>Draft whole genome sequences of clinical Proprionibacteriaceae strains.</title>
        <authorList>
            <person name="Bernier A.-M."/>
            <person name="Bernard K."/>
            <person name="Domingo M.-C."/>
        </authorList>
    </citation>
    <scope>NUCLEOTIDE SEQUENCE [LARGE SCALE GENOMIC DNA]</scope>
    <source>
        <strain evidence="5 6">NML 030167</strain>
    </source>
</reference>
<protein>
    <submittedName>
        <fullName evidence="5">Dihydrodipicolinate synthase family protein</fullName>
    </submittedName>
</protein>
<gene>
    <name evidence="5" type="ORF">CGZ94_00225</name>
</gene>